<protein>
    <submittedName>
        <fullName evidence="2">Uncharacterized protein</fullName>
    </submittedName>
</protein>
<keyword evidence="1" id="KW-0812">Transmembrane</keyword>
<sequence length="113" mass="12812">MRVDTCPKADNTLVPKSERSGSADWRRPLEHHCVGLALLMTTSPGVLIANRMASGQILRAKQASKQCIPSIDFWAGRSDRHDRYNRYLLCLVQCLVLDIYLSIQGTIYRYTSK</sequence>
<keyword evidence="1" id="KW-0472">Membrane</keyword>
<evidence type="ECO:0000313" key="3">
    <source>
        <dbReference type="Proteomes" id="UP000326289"/>
    </source>
</evidence>
<gene>
    <name evidence="2" type="ORF">BDV30DRAFT_210412</name>
</gene>
<proteinExistence type="predicted"/>
<evidence type="ECO:0000256" key="1">
    <source>
        <dbReference type="SAM" id="Phobius"/>
    </source>
</evidence>
<organism evidence="2 3">
    <name type="scientific">Aspergillus minisclerotigenes</name>
    <dbReference type="NCBI Taxonomy" id="656917"/>
    <lineage>
        <taxon>Eukaryota</taxon>
        <taxon>Fungi</taxon>
        <taxon>Dikarya</taxon>
        <taxon>Ascomycota</taxon>
        <taxon>Pezizomycotina</taxon>
        <taxon>Eurotiomycetes</taxon>
        <taxon>Eurotiomycetidae</taxon>
        <taxon>Eurotiales</taxon>
        <taxon>Aspergillaceae</taxon>
        <taxon>Aspergillus</taxon>
        <taxon>Aspergillus subgen. Circumdati</taxon>
    </lineage>
</organism>
<keyword evidence="3" id="KW-1185">Reference proteome</keyword>
<name>A0A5N6J410_9EURO</name>
<accession>A0A5N6J410</accession>
<evidence type="ECO:0000313" key="2">
    <source>
        <dbReference type="EMBL" id="KAB8273526.1"/>
    </source>
</evidence>
<dbReference type="EMBL" id="ML732795">
    <property type="protein sequence ID" value="KAB8273526.1"/>
    <property type="molecule type" value="Genomic_DNA"/>
</dbReference>
<reference evidence="2 3" key="1">
    <citation type="submission" date="2019-04" db="EMBL/GenBank/DDBJ databases">
        <title>Fungal friends and foes A comparative genomics study of 23 Aspergillus species from section Flavi.</title>
        <authorList>
            <consortium name="DOE Joint Genome Institute"/>
            <person name="Kjaerbolling I."/>
            <person name="Vesth T.C."/>
            <person name="Frisvad J.C."/>
            <person name="Nybo J.L."/>
            <person name="Theobald S."/>
            <person name="Kildgaard S."/>
            <person name="Petersen T.I."/>
            <person name="Kuo A."/>
            <person name="Sato A."/>
            <person name="Lyhne E.K."/>
            <person name="Kogle M.E."/>
            <person name="Wiebenga A."/>
            <person name="Kun R.S."/>
            <person name="Lubbers R.J."/>
            <person name="Makela M.R."/>
            <person name="Barry K."/>
            <person name="Chovatia M."/>
            <person name="Clum A."/>
            <person name="Daum C."/>
            <person name="Haridas S."/>
            <person name="He G."/>
            <person name="LaButti K."/>
            <person name="Lipzen A."/>
            <person name="Mondo S."/>
            <person name="Pangilinan J."/>
            <person name="Riley R."/>
            <person name="Salamov A."/>
            <person name="Simmons B.A."/>
            <person name="Magnuson J.K."/>
            <person name="Henrissat B."/>
            <person name="Mortensen U.H."/>
            <person name="Larsen T.O."/>
            <person name="De vries R.P."/>
            <person name="Grigoriev I.V."/>
            <person name="Machida M."/>
            <person name="Baker S.E."/>
            <person name="Andersen M.R."/>
        </authorList>
    </citation>
    <scope>NUCLEOTIDE SEQUENCE [LARGE SCALE GENOMIC DNA]</scope>
    <source>
        <strain evidence="2 3">CBS 117635</strain>
    </source>
</reference>
<dbReference type="AlphaFoldDB" id="A0A5N6J410"/>
<feature type="transmembrane region" description="Helical" evidence="1">
    <location>
        <begin position="87"/>
        <end position="108"/>
    </location>
</feature>
<keyword evidence="1" id="KW-1133">Transmembrane helix</keyword>
<dbReference type="Proteomes" id="UP000326289">
    <property type="component" value="Unassembled WGS sequence"/>
</dbReference>